<dbReference type="AlphaFoldDB" id="Q82UJ1"/>
<dbReference type="SMART" id="SM00880">
    <property type="entry name" value="CHAD"/>
    <property type="match status" value="1"/>
</dbReference>
<reference evidence="2 3" key="1">
    <citation type="journal article" date="2003" name="J. Bacteriol.">
        <title>Complete genome sequence of the ammonia-oxidizing bacterium and obligate chemolithoautotroph Nitrosomonas europaea.</title>
        <authorList>
            <person name="Chain P."/>
            <person name="Lamerdin J."/>
            <person name="Larimer F."/>
            <person name="Regala W."/>
            <person name="Land M."/>
            <person name="Hauser L."/>
            <person name="Hooper A."/>
            <person name="Klotz M."/>
            <person name="Norton J."/>
            <person name="Sayavedra-Soto L."/>
            <person name="Arciero D."/>
            <person name="Hommes N."/>
            <person name="Whittaker M."/>
            <person name="Arp D."/>
        </authorList>
    </citation>
    <scope>NUCLEOTIDE SEQUENCE [LARGE SCALE GENOMIC DNA]</scope>
    <source>
        <strain evidence="3">ATCC 19718 / CIP 103999 / KCTC 2705 / NBRC 14298</strain>
    </source>
</reference>
<dbReference type="PROSITE" id="PS51708">
    <property type="entry name" value="CHAD"/>
    <property type="match status" value="1"/>
</dbReference>
<evidence type="ECO:0000313" key="3">
    <source>
        <dbReference type="Proteomes" id="UP000001416"/>
    </source>
</evidence>
<dbReference type="RefSeq" id="WP_011112062.1">
    <property type="nucleotide sequence ID" value="NC_004757.1"/>
</dbReference>
<dbReference type="InterPro" id="IPR007899">
    <property type="entry name" value="CHAD_dom"/>
</dbReference>
<evidence type="ECO:0000259" key="1">
    <source>
        <dbReference type="PROSITE" id="PS51708"/>
    </source>
</evidence>
<dbReference type="Pfam" id="PF05235">
    <property type="entry name" value="CHAD"/>
    <property type="match status" value="1"/>
</dbReference>
<dbReference type="KEGG" id="neu:NE1494"/>
<dbReference type="PANTHER" id="PTHR39339">
    <property type="entry name" value="SLR1444 PROTEIN"/>
    <property type="match status" value="1"/>
</dbReference>
<dbReference type="STRING" id="228410.NE1494"/>
<dbReference type="Gene3D" id="1.40.20.10">
    <property type="entry name" value="CHAD domain"/>
    <property type="match status" value="1"/>
</dbReference>
<dbReference type="InterPro" id="IPR038186">
    <property type="entry name" value="CHAD_dom_sf"/>
</dbReference>
<evidence type="ECO:0000313" key="2">
    <source>
        <dbReference type="EMBL" id="CAD85405.1"/>
    </source>
</evidence>
<dbReference type="GeneID" id="87104668"/>
<accession>Q82UJ1</accession>
<feature type="domain" description="CHAD" evidence="1">
    <location>
        <begin position="201"/>
        <end position="504"/>
    </location>
</feature>
<proteinExistence type="predicted"/>
<dbReference type="HOGENOM" id="CLU_025044_0_0_4"/>
<dbReference type="PANTHER" id="PTHR39339:SF1">
    <property type="entry name" value="CHAD DOMAIN-CONTAINING PROTEIN"/>
    <property type="match status" value="1"/>
</dbReference>
<protein>
    <recommendedName>
        <fullName evidence="1">CHAD domain-containing protein</fullName>
    </recommendedName>
</protein>
<organism evidence="2 3">
    <name type="scientific">Nitrosomonas europaea (strain ATCC 19718 / CIP 103999 / KCTC 2705 / NBRC 14298)</name>
    <dbReference type="NCBI Taxonomy" id="228410"/>
    <lineage>
        <taxon>Bacteria</taxon>
        <taxon>Pseudomonadati</taxon>
        <taxon>Pseudomonadota</taxon>
        <taxon>Betaproteobacteria</taxon>
        <taxon>Nitrosomonadales</taxon>
        <taxon>Nitrosomonadaceae</taxon>
        <taxon>Nitrosomonas</taxon>
    </lineage>
</organism>
<dbReference type="EMBL" id="AL954747">
    <property type="protein sequence ID" value="CAD85405.1"/>
    <property type="molecule type" value="Genomic_DNA"/>
</dbReference>
<dbReference type="eggNOG" id="COG5607">
    <property type="taxonomic scope" value="Bacteria"/>
</dbReference>
<gene>
    <name evidence="2" type="ordered locus">NE1494</name>
</gene>
<keyword evidence="3" id="KW-1185">Reference proteome</keyword>
<dbReference type="OrthoDB" id="3034217at2"/>
<dbReference type="Proteomes" id="UP000001416">
    <property type="component" value="Chromosome"/>
</dbReference>
<name>Q82UJ1_NITEU</name>
<sequence length="505" mass="57806">MNSKSANYYMSVEQLSNLAGSDIQGLVPILDWDENEYSFAILDCFEQSLRKSQRLLFVIDEQVELLTTEGIILSQHARPDTRFVTGFQEGPVKEALTGLSPLRALLTVASGTMRNGKLSLIDNEGKTHTRAGLRELMPISGKAVVLITPQGLRGYDQALDDLTAHIRTSGGTPLTAGNLYRMIDHACVDYVAKPTIEIHQEETAFDTATNLIDSYLSIVRMNEYGIIHDLDTEFLHDYRIALRKIRSILSLFKGVYDIDQAHQLKIRFSALMTPTGPLRDLDVYLLEQESFYSLVPHTMHSGLDAMFSLMRSRRTDEQARLAIHLKIGRYKKEIKALTKLFSKKRKLKPGPNSSRTSYDFACELIWKRYRKICRLAATINVATPDQEIHQLRIECKKLRYPMEFFSAVFPQEPFDSLLKSLKRLQDSLGLFNDCVVQQINLQAFVDDLNDEQHQLEITQSIGSLITILYQRQSAEREKITNAFVRFSSDRMQRSFRTLFQSRKEF</sequence>